<evidence type="ECO:0000313" key="5">
    <source>
        <dbReference type="EMBL" id="CAL1128643.1"/>
    </source>
</evidence>
<dbReference type="InterPro" id="IPR036770">
    <property type="entry name" value="Ankyrin_rpt-contain_sf"/>
</dbReference>
<dbReference type="Gene3D" id="1.25.40.20">
    <property type="entry name" value="Ankyrin repeat-containing domain"/>
    <property type="match status" value="2"/>
</dbReference>
<comment type="caution">
    <text evidence="4">The sequence shown here is derived from an EMBL/GenBank/DDBJ whole genome shotgun (WGS) entry which is preliminary data.</text>
</comment>
<organism evidence="4">
    <name type="scientific">Cladocopium goreaui</name>
    <dbReference type="NCBI Taxonomy" id="2562237"/>
    <lineage>
        <taxon>Eukaryota</taxon>
        <taxon>Sar</taxon>
        <taxon>Alveolata</taxon>
        <taxon>Dinophyceae</taxon>
        <taxon>Suessiales</taxon>
        <taxon>Symbiodiniaceae</taxon>
        <taxon>Cladocopium</taxon>
    </lineage>
</organism>
<keyword evidence="1" id="KW-0677">Repeat</keyword>
<dbReference type="EMBL" id="CAMXCT030000192">
    <property type="protein sequence ID" value="CAL4762580.1"/>
    <property type="molecule type" value="Genomic_DNA"/>
</dbReference>
<gene>
    <name evidence="4" type="ORF">C1SCF055_LOCUS3611</name>
</gene>
<feature type="repeat" description="ANK" evidence="3">
    <location>
        <begin position="480"/>
        <end position="514"/>
    </location>
</feature>
<dbReference type="PROSITE" id="PS50088">
    <property type="entry name" value="ANK_REPEAT"/>
    <property type="match status" value="3"/>
</dbReference>
<dbReference type="InterPro" id="IPR050745">
    <property type="entry name" value="Multifunctional_regulatory"/>
</dbReference>
<dbReference type="OrthoDB" id="194358at2759"/>
<dbReference type="SUPFAM" id="SSF48403">
    <property type="entry name" value="Ankyrin repeat"/>
    <property type="match status" value="1"/>
</dbReference>
<evidence type="ECO:0000256" key="2">
    <source>
        <dbReference type="ARBA" id="ARBA00023043"/>
    </source>
</evidence>
<feature type="repeat" description="ANK" evidence="3">
    <location>
        <begin position="415"/>
        <end position="447"/>
    </location>
</feature>
<reference evidence="5" key="2">
    <citation type="submission" date="2024-04" db="EMBL/GenBank/DDBJ databases">
        <authorList>
            <person name="Chen Y."/>
            <person name="Shah S."/>
            <person name="Dougan E. K."/>
            <person name="Thang M."/>
            <person name="Chan C."/>
        </authorList>
    </citation>
    <scope>NUCLEOTIDE SEQUENCE [LARGE SCALE GENOMIC DNA]</scope>
</reference>
<reference evidence="4" key="1">
    <citation type="submission" date="2022-10" db="EMBL/GenBank/DDBJ databases">
        <authorList>
            <person name="Chen Y."/>
            <person name="Dougan E. K."/>
            <person name="Chan C."/>
            <person name="Rhodes N."/>
            <person name="Thang M."/>
        </authorList>
    </citation>
    <scope>NUCLEOTIDE SEQUENCE</scope>
</reference>
<keyword evidence="6" id="KW-1185">Reference proteome</keyword>
<dbReference type="PRINTS" id="PR01415">
    <property type="entry name" value="ANKYRIN"/>
</dbReference>
<dbReference type="EMBL" id="CAMXCT020000192">
    <property type="protein sequence ID" value="CAL1128643.1"/>
    <property type="molecule type" value="Genomic_DNA"/>
</dbReference>
<dbReference type="PROSITE" id="PS50297">
    <property type="entry name" value="ANK_REP_REGION"/>
    <property type="match status" value="1"/>
</dbReference>
<dbReference type="Pfam" id="PF00023">
    <property type="entry name" value="Ank"/>
    <property type="match status" value="1"/>
</dbReference>
<sequence>MVWSFTCCRPESSERLIEFAQALSNVDQNHATFQAYYPMYTLPVDSILHMVYPTAHEQLLADNSLVIFDQSLGQAMFISHEWSGRSHPDPYGEQVRVLQDALHHMLYVADTVPVEFASELIFGQDRGMMTSELKSRELFVWFDFFSCPQLEGSVQGIEDVQQQNAIRSIPAYVEMSRFFVIHCPFVRRDGSDHLLNKHTWARRAWCRLERLASQLHAGEDKYIIEVHSAKHQFLNSPYEFCRDPVGEGNFTITSDREVAAGVLHSMFTKRLQFHLKRKEFHSYRILLNLQYSQFRALPLGPIQDVIPGFCDGDCVDERTLAFRKFMYQNGFEDVISRDEAGWSPICYAALRGDPAILQALIQRGASPQDTTTKATPKLFMVPYTSLLVMCIYLKHHEALKFLLSNGADVHCTDNMGSTAMHYACVNQNAEAIDILISFGASATTLNSFSHSPRILSGGAGVGSGALGVIDRVLTDATIEEVSIALHNAIMFGGASAEVVSALIDRGADVNQPLKLPMFSMLQLVFGFLALKNRWNRTAVTYFATQYADASPLMCCILCGAFEAAAVLVAAGARLDQQNQNGLTAQDLVAVIGAPDFSGSPRQS</sequence>
<dbReference type="PANTHER" id="PTHR24189">
    <property type="entry name" value="MYOTROPHIN"/>
    <property type="match status" value="1"/>
</dbReference>
<dbReference type="Proteomes" id="UP001152797">
    <property type="component" value="Unassembled WGS sequence"/>
</dbReference>
<dbReference type="EMBL" id="CAMXCT010000192">
    <property type="protein sequence ID" value="CAI3975268.1"/>
    <property type="molecule type" value="Genomic_DNA"/>
</dbReference>
<evidence type="ECO:0000256" key="1">
    <source>
        <dbReference type="ARBA" id="ARBA00022737"/>
    </source>
</evidence>
<keyword evidence="2 3" id="KW-0040">ANK repeat</keyword>
<dbReference type="AlphaFoldDB" id="A0A9P1BKX0"/>
<proteinExistence type="predicted"/>
<feature type="repeat" description="ANK" evidence="3">
    <location>
        <begin position="340"/>
        <end position="372"/>
    </location>
</feature>
<accession>A0A9P1BKX0</accession>
<evidence type="ECO:0000313" key="4">
    <source>
        <dbReference type="EMBL" id="CAI3975268.1"/>
    </source>
</evidence>
<dbReference type="PANTHER" id="PTHR24189:SF72">
    <property type="entry name" value="ANKYRIN REPEAT-CONTAINING DOMAIN-CONTAINING PROTEIN"/>
    <property type="match status" value="1"/>
</dbReference>
<dbReference type="Pfam" id="PF12796">
    <property type="entry name" value="Ank_2"/>
    <property type="match status" value="1"/>
</dbReference>
<name>A0A9P1BKX0_9DINO</name>
<dbReference type="InterPro" id="IPR002110">
    <property type="entry name" value="Ankyrin_rpt"/>
</dbReference>
<evidence type="ECO:0000313" key="6">
    <source>
        <dbReference type="Proteomes" id="UP001152797"/>
    </source>
</evidence>
<protein>
    <submittedName>
        <fullName evidence="4">Uncharacterized protein</fullName>
    </submittedName>
</protein>
<evidence type="ECO:0000256" key="3">
    <source>
        <dbReference type="PROSITE-ProRule" id="PRU00023"/>
    </source>
</evidence>
<dbReference type="SMART" id="SM00248">
    <property type="entry name" value="ANK"/>
    <property type="match status" value="5"/>
</dbReference>